<proteinExistence type="predicted"/>
<dbReference type="STRING" id="477680.SAMN05421788_109201"/>
<dbReference type="RefSeq" id="WP_076381513.1">
    <property type="nucleotide sequence ID" value="NZ_AP017422.1"/>
</dbReference>
<evidence type="ECO:0000313" key="2">
    <source>
        <dbReference type="Proteomes" id="UP000186917"/>
    </source>
</evidence>
<dbReference type="Proteomes" id="UP000186917">
    <property type="component" value="Unassembled WGS sequence"/>
</dbReference>
<dbReference type="InterPro" id="IPR022037">
    <property type="entry name" value="DUF3606"/>
</dbReference>
<keyword evidence="2" id="KW-1185">Reference proteome</keyword>
<dbReference type="Pfam" id="PF12244">
    <property type="entry name" value="DUF3606"/>
    <property type="match status" value="1"/>
</dbReference>
<gene>
    <name evidence="1" type="ORF">SAMN05421788_109201</name>
</gene>
<organism evidence="1 2">
    <name type="scientific">Filimonas lacunae</name>
    <dbReference type="NCBI Taxonomy" id="477680"/>
    <lineage>
        <taxon>Bacteria</taxon>
        <taxon>Pseudomonadati</taxon>
        <taxon>Bacteroidota</taxon>
        <taxon>Chitinophagia</taxon>
        <taxon>Chitinophagales</taxon>
        <taxon>Chitinophagaceae</taxon>
        <taxon>Filimonas</taxon>
    </lineage>
</organism>
<dbReference type="EMBL" id="FTOR01000009">
    <property type="protein sequence ID" value="SIT30348.1"/>
    <property type="molecule type" value="Genomic_DNA"/>
</dbReference>
<name>A0A1N7R5C7_9BACT</name>
<evidence type="ECO:0008006" key="3">
    <source>
        <dbReference type="Google" id="ProtNLM"/>
    </source>
</evidence>
<reference evidence="2" key="1">
    <citation type="submission" date="2017-01" db="EMBL/GenBank/DDBJ databases">
        <authorList>
            <person name="Varghese N."/>
            <person name="Submissions S."/>
        </authorList>
    </citation>
    <scope>NUCLEOTIDE SEQUENCE [LARGE SCALE GENOMIC DNA]</scope>
    <source>
        <strain evidence="2">DSM 21054</strain>
    </source>
</reference>
<dbReference type="AlphaFoldDB" id="A0A1N7R5C7"/>
<dbReference type="OrthoDB" id="679144at2"/>
<evidence type="ECO:0000313" key="1">
    <source>
        <dbReference type="EMBL" id="SIT30348.1"/>
    </source>
</evidence>
<protein>
    <recommendedName>
        <fullName evidence="3">DUF3606 domain-containing protein</fullName>
    </recommendedName>
</protein>
<sequence length="62" mass="7460">MSDSKVNIGKQDRLRVDSKDRSEVEYLHMQFPWLQHKQIKDAIKSVGPFRKNIERYLSDIRK</sequence>
<accession>A0A1N7R5C7</accession>